<keyword evidence="3" id="KW-1185">Reference proteome</keyword>
<feature type="transmembrane region" description="Helical" evidence="1">
    <location>
        <begin position="55"/>
        <end position="75"/>
    </location>
</feature>
<sequence>MVLRIDEAELQAKLFEHKELIGLGPVSNGIVNIVAGIFYIPTALTSFLDFWPRTLFTLVGLFFLIFGIVTTIYAATRRYDAKQLYEDITAMDRTERRSSIIALKNTGEEFPNRFLVYLDRGWNCVFFPNHKTIEPASENARQLRQYLSSEFGVPEEDIDLEYVRNDESKKASTEHGGEIRYYIYSLYKATVKHIPASWQADQFQVGAKECRWMSLDDMLADPHINQINHDVIALVRDYAS</sequence>
<accession>A0A7Y0HSD8</accession>
<name>A0A7Y0HSD8_9BIFI</name>
<dbReference type="EMBL" id="JAAIII010000008">
    <property type="protein sequence ID" value="NMM95055.1"/>
    <property type="molecule type" value="Genomic_DNA"/>
</dbReference>
<dbReference type="Proteomes" id="UP000532194">
    <property type="component" value="Unassembled WGS sequence"/>
</dbReference>
<evidence type="ECO:0000256" key="1">
    <source>
        <dbReference type="SAM" id="Phobius"/>
    </source>
</evidence>
<organism evidence="2 3">
    <name type="scientific">Bifidobacterium oedipodis</name>
    <dbReference type="NCBI Taxonomy" id="2675322"/>
    <lineage>
        <taxon>Bacteria</taxon>
        <taxon>Bacillati</taxon>
        <taxon>Actinomycetota</taxon>
        <taxon>Actinomycetes</taxon>
        <taxon>Bifidobacteriales</taxon>
        <taxon>Bifidobacteriaceae</taxon>
        <taxon>Bifidobacterium</taxon>
    </lineage>
</organism>
<protein>
    <submittedName>
        <fullName evidence="2">Uncharacterized protein</fullName>
    </submittedName>
</protein>
<reference evidence="2 3" key="1">
    <citation type="submission" date="2020-02" db="EMBL/GenBank/DDBJ databases">
        <title>Characterization of phylogenetic diversity of novel bifidobacterial species isolated in Czech ZOOs.</title>
        <authorList>
            <person name="Lugli G.A."/>
            <person name="Vera N.B."/>
            <person name="Ventura M."/>
        </authorList>
    </citation>
    <scope>NUCLEOTIDE SEQUENCE [LARGE SCALE GENOMIC DNA]</scope>
    <source>
        <strain evidence="2 3">DSM 109957</strain>
    </source>
</reference>
<dbReference type="RefSeq" id="WP_240947546.1">
    <property type="nucleotide sequence ID" value="NZ_JAAIII010000008.1"/>
</dbReference>
<evidence type="ECO:0000313" key="2">
    <source>
        <dbReference type="EMBL" id="NMM95055.1"/>
    </source>
</evidence>
<keyword evidence="1" id="KW-0812">Transmembrane</keyword>
<evidence type="ECO:0000313" key="3">
    <source>
        <dbReference type="Proteomes" id="UP000532194"/>
    </source>
</evidence>
<keyword evidence="1" id="KW-0472">Membrane</keyword>
<comment type="caution">
    <text evidence="2">The sequence shown here is derived from an EMBL/GenBank/DDBJ whole genome shotgun (WGS) entry which is preliminary data.</text>
</comment>
<keyword evidence="1" id="KW-1133">Transmembrane helix</keyword>
<dbReference type="AlphaFoldDB" id="A0A7Y0HSD8"/>
<feature type="transmembrane region" description="Helical" evidence="1">
    <location>
        <begin position="20"/>
        <end position="40"/>
    </location>
</feature>
<proteinExistence type="predicted"/>
<gene>
    <name evidence="2" type="ORF">G1C95_2243</name>
</gene>